<dbReference type="Pfam" id="PF01551">
    <property type="entry name" value="Peptidase_M23"/>
    <property type="match status" value="1"/>
</dbReference>
<dbReference type="eggNOG" id="COG0739">
    <property type="taxonomic scope" value="Bacteria"/>
</dbReference>
<dbReference type="CDD" id="cd12797">
    <property type="entry name" value="M23_peptidase"/>
    <property type="match status" value="1"/>
</dbReference>
<evidence type="ECO:0000259" key="1">
    <source>
        <dbReference type="Pfam" id="PF01551"/>
    </source>
</evidence>
<dbReference type="STRING" id="1280941.HY2_04235"/>
<dbReference type="OrthoDB" id="9815245at2"/>
<feature type="domain" description="M23ase beta-sheet core" evidence="1">
    <location>
        <begin position="111"/>
        <end position="199"/>
    </location>
</feature>
<dbReference type="PANTHER" id="PTHR21666:SF270">
    <property type="entry name" value="MUREIN HYDROLASE ACTIVATOR ENVC"/>
    <property type="match status" value="1"/>
</dbReference>
<protein>
    <recommendedName>
        <fullName evidence="1">M23ase beta-sheet core domain-containing protein</fullName>
    </recommendedName>
</protein>
<dbReference type="SUPFAM" id="SSF51261">
    <property type="entry name" value="Duplicated hybrid motif"/>
    <property type="match status" value="1"/>
</dbReference>
<dbReference type="AlphaFoldDB" id="A0A062TWG5"/>
<evidence type="ECO:0000313" key="2">
    <source>
        <dbReference type="EMBL" id="RAN31734.1"/>
    </source>
</evidence>
<dbReference type="Gene3D" id="2.70.70.10">
    <property type="entry name" value="Glucose Permease (Domain IIA)"/>
    <property type="match status" value="1"/>
</dbReference>
<comment type="caution">
    <text evidence="2">The sequence shown here is derived from an EMBL/GenBank/DDBJ whole genome shotgun (WGS) entry which is preliminary data.</text>
</comment>
<proteinExistence type="predicted"/>
<dbReference type="Proteomes" id="UP000249123">
    <property type="component" value="Unassembled WGS sequence"/>
</dbReference>
<dbReference type="PROSITE" id="PS51257">
    <property type="entry name" value="PROKAR_LIPOPROTEIN"/>
    <property type="match status" value="1"/>
</dbReference>
<organism evidence="2 3">
    <name type="scientific">Hyphomonas pacifica</name>
    <dbReference type="NCBI Taxonomy" id="1280941"/>
    <lineage>
        <taxon>Bacteria</taxon>
        <taxon>Pseudomonadati</taxon>
        <taxon>Pseudomonadota</taxon>
        <taxon>Alphaproteobacteria</taxon>
        <taxon>Hyphomonadales</taxon>
        <taxon>Hyphomonadaceae</taxon>
        <taxon>Hyphomonas</taxon>
    </lineage>
</organism>
<gene>
    <name evidence="2" type="ORF">HY3_03930</name>
</gene>
<dbReference type="PANTHER" id="PTHR21666">
    <property type="entry name" value="PEPTIDASE-RELATED"/>
    <property type="match status" value="1"/>
</dbReference>
<reference evidence="2 3" key="1">
    <citation type="submission" date="2013-04" db="EMBL/GenBank/DDBJ databases">
        <title>Hyphomonas sp. T24B3 Genome Sequencing.</title>
        <authorList>
            <person name="Lai Q."/>
            <person name="Shao Z."/>
        </authorList>
    </citation>
    <scope>NUCLEOTIDE SEQUENCE [LARGE SCALE GENOMIC DNA]</scope>
    <source>
        <strain evidence="2 3">T24B3</strain>
    </source>
</reference>
<evidence type="ECO:0000313" key="3">
    <source>
        <dbReference type="Proteomes" id="UP000249123"/>
    </source>
</evidence>
<dbReference type="EMBL" id="AWFB01000045">
    <property type="protein sequence ID" value="RAN31734.1"/>
    <property type="molecule type" value="Genomic_DNA"/>
</dbReference>
<accession>A0A328JQH4</accession>
<dbReference type="InterPro" id="IPR050570">
    <property type="entry name" value="Cell_wall_metabolism_enzyme"/>
</dbReference>
<name>A0A062TWG5_9PROT</name>
<dbReference type="InterPro" id="IPR011055">
    <property type="entry name" value="Dup_hybrid_motif"/>
</dbReference>
<dbReference type="GO" id="GO:0004222">
    <property type="term" value="F:metalloendopeptidase activity"/>
    <property type="evidence" value="ECO:0007669"/>
    <property type="project" value="TreeGrafter"/>
</dbReference>
<dbReference type="InterPro" id="IPR016047">
    <property type="entry name" value="M23ase_b-sheet_dom"/>
</dbReference>
<accession>A0A062TWG5</accession>
<keyword evidence="3" id="KW-1185">Reference proteome</keyword>
<dbReference type="RefSeq" id="WP_051595018.1">
    <property type="nucleotide sequence ID" value="NZ_AWFA01000045.1"/>
</dbReference>
<sequence length="230" mass="24753">MFRFLPALMLMVLTACATRAPIDIRNAPSRGPVTQTPASPPVRAAPQGTFQPNAYLRACYGIRVSNSPLVDEDGWVLNYKPIVVVNGMPLAASPANDVCLTSGFGQRFSRRHDGIDLQSRPAGTIYATAPGRVIEARVSTGYGNMVLVDHGKGVYTRYAHLAYIQPGVSAGKHIGFGQPVGMMGASGNASAVHIHYEILLGDYNNPRGSKGLTPRDPFSFPPYEYAQAYE</sequence>